<feature type="compositionally biased region" description="Basic and acidic residues" evidence="1">
    <location>
        <begin position="24"/>
        <end position="34"/>
    </location>
</feature>
<dbReference type="EMBL" id="BTSX01000006">
    <property type="protein sequence ID" value="GMT02963.1"/>
    <property type="molecule type" value="Genomic_DNA"/>
</dbReference>
<evidence type="ECO:0000256" key="1">
    <source>
        <dbReference type="SAM" id="MobiDB-lite"/>
    </source>
</evidence>
<reference evidence="2" key="1">
    <citation type="submission" date="2023-10" db="EMBL/GenBank/DDBJ databases">
        <title>Genome assembly of Pristionchus species.</title>
        <authorList>
            <person name="Yoshida K."/>
            <person name="Sommer R.J."/>
        </authorList>
    </citation>
    <scope>NUCLEOTIDE SEQUENCE</scope>
    <source>
        <strain evidence="2">RS0144</strain>
    </source>
</reference>
<protein>
    <submittedName>
        <fullName evidence="2">Uncharacterized protein</fullName>
    </submittedName>
</protein>
<feature type="region of interest" description="Disordered" evidence="1">
    <location>
        <begin position="50"/>
        <end position="98"/>
    </location>
</feature>
<feature type="compositionally biased region" description="Polar residues" evidence="1">
    <location>
        <begin position="79"/>
        <end position="88"/>
    </location>
</feature>
<accession>A0AAV5U9C4</accession>
<dbReference type="AlphaFoldDB" id="A0AAV5U9C4"/>
<comment type="caution">
    <text evidence="2">The sequence shown here is derived from an EMBL/GenBank/DDBJ whole genome shotgun (WGS) entry which is preliminary data.</text>
</comment>
<organism evidence="2 3">
    <name type="scientific">Pristionchus entomophagus</name>
    <dbReference type="NCBI Taxonomy" id="358040"/>
    <lineage>
        <taxon>Eukaryota</taxon>
        <taxon>Metazoa</taxon>
        <taxon>Ecdysozoa</taxon>
        <taxon>Nematoda</taxon>
        <taxon>Chromadorea</taxon>
        <taxon>Rhabditida</taxon>
        <taxon>Rhabditina</taxon>
        <taxon>Diplogasteromorpha</taxon>
        <taxon>Diplogasteroidea</taxon>
        <taxon>Neodiplogasteridae</taxon>
        <taxon>Pristionchus</taxon>
    </lineage>
</organism>
<name>A0AAV5U9C4_9BILA</name>
<keyword evidence="3" id="KW-1185">Reference proteome</keyword>
<proteinExistence type="predicted"/>
<evidence type="ECO:0000313" key="3">
    <source>
        <dbReference type="Proteomes" id="UP001432027"/>
    </source>
</evidence>
<dbReference type="Proteomes" id="UP001432027">
    <property type="component" value="Unassembled WGS sequence"/>
</dbReference>
<feature type="non-terminal residue" evidence="2">
    <location>
        <position position="1"/>
    </location>
</feature>
<feature type="compositionally biased region" description="Basic and acidic residues" evidence="1">
    <location>
        <begin position="50"/>
        <end position="61"/>
    </location>
</feature>
<evidence type="ECO:0000313" key="2">
    <source>
        <dbReference type="EMBL" id="GMT02963.1"/>
    </source>
</evidence>
<gene>
    <name evidence="2" type="ORF">PENTCL1PPCAC_25137</name>
</gene>
<feature type="region of interest" description="Disordered" evidence="1">
    <location>
        <begin position="1"/>
        <end position="34"/>
    </location>
</feature>
<sequence>VGHHPGIGRSPRPQCSHQEISRSAAEKCHRANDRGCRGRRLLSEDLCEDHREGGRVADSPRQEMPSTAYGCGAHPPTSLGRSDQQAAPSLSREAEGRVRARPDQLLHASPQLLVGGTRHSPHCRSRKIRIDHLSRLLRRLPVHRIQAHSHKAANQRDGPTAVLSPDPVNSRPHALV</sequence>
<feature type="region of interest" description="Disordered" evidence="1">
    <location>
        <begin position="147"/>
        <end position="176"/>
    </location>
</feature>